<name>A0ABS5FA51_9PROT</name>
<dbReference type="EMBL" id="JAAGBB010000113">
    <property type="protein sequence ID" value="MBR0669429.1"/>
    <property type="molecule type" value="Genomic_DNA"/>
</dbReference>
<keyword evidence="2" id="KW-1185">Reference proteome</keyword>
<reference evidence="2" key="1">
    <citation type="journal article" date="2021" name="Syst. Appl. Microbiol.">
        <title>Roseomonas hellenica sp. nov., isolated from roots of wild-growing Alkanna tinctoria.</title>
        <authorList>
            <person name="Rat A."/>
            <person name="Naranjo H.D."/>
            <person name="Lebbe L."/>
            <person name="Cnockaert M."/>
            <person name="Krigas N."/>
            <person name="Grigoriadou K."/>
            <person name="Maloupa E."/>
            <person name="Willems A."/>
        </authorList>
    </citation>
    <scope>NUCLEOTIDE SEQUENCE [LARGE SCALE GENOMIC DNA]</scope>
    <source>
        <strain evidence="2">LMG 31523</strain>
    </source>
</reference>
<gene>
    <name evidence="1" type="ORF">GXW71_34110</name>
</gene>
<dbReference type="Proteomes" id="UP001196870">
    <property type="component" value="Unassembled WGS sequence"/>
</dbReference>
<evidence type="ECO:0000313" key="1">
    <source>
        <dbReference type="EMBL" id="MBR0669429.1"/>
    </source>
</evidence>
<dbReference type="PANTHER" id="PTHR40267:SF1">
    <property type="entry name" value="BLR3294 PROTEIN"/>
    <property type="match status" value="1"/>
</dbReference>
<proteinExistence type="predicted"/>
<sequence length="248" mass="25569">MRLGMLTPSSNTVLEPMTARLLAGTPDITAHFQRLRVLQIGLDPALSAQFDTGPMVAAAGLLADAKVHSLCWNGTSGAWLGLEADHAICAAATAATGIPCTSATLALHDALAALGARRVGLVTPYVGDVQAAIVARLAARGIATVAERHLDDPGNYSFADHSADRVDALVREVAAARPEAIIIHCTNFRGTEGAPAIEAETGIPVLDSIAVALWGAMRAAGAPTAPLAAHGRVFTLEPDDVRPNRPTA</sequence>
<evidence type="ECO:0000313" key="2">
    <source>
        <dbReference type="Proteomes" id="UP001196870"/>
    </source>
</evidence>
<dbReference type="InterPro" id="IPR026286">
    <property type="entry name" value="MaiA/AMDase"/>
</dbReference>
<dbReference type="PIRSF" id="PIRSF015736">
    <property type="entry name" value="MI"/>
    <property type="match status" value="1"/>
</dbReference>
<accession>A0ABS5FA51</accession>
<dbReference type="Gene3D" id="3.40.50.12500">
    <property type="match status" value="1"/>
</dbReference>
<comment type="caution">
    <text evidence="1">The sequence shown here is derived from an EMBL/GenBank/DDBJ whole genome shotgun (WGS) entry which is preliminary data.</text>
</comment>
<organism evidence="1 2">
    <name type="scientific">Plastoroseomonas hellenica</name>
    <dbReference type="NCBI Taxonomy" id="2687306"/>
    <lineage>
        <taxon>Bacteria</taxon>
        <taxon>Pseudomonadati</taxon>
        <taxon>Pseudomonadota</taxon>
        <taxon>Alphaproteobacteria</taxon>
        <taxon>Acetobacterales</taxon>
        <taxon>Acetobacteraceae</taxon>
        <taxon>Plastoroseomonas</taxon>
    </lineage>
</organism>
<dbReference type="Pfam" id="PF17645">
    <property type="entry name" value="Amdase"/>
    <property type="match status" value="1"/>
</dbReference>
<protein>
    <submittedName>
        <fullName evidence="1">Asp/Glu/hydantoin racemase</fullName>
    </submittedName>
</protein>
<dbReference type="PANTHER" id="PTHR40267">
    <property type="entry name" value="BLR3294 PROTEIN"/>
    <property type="match status" value="1"/>
</dbReference>
<dbReference type="InterPro" id="IPR053714">
    <property type="entry name" value="Iso_Racemase_Enz_sf"/>
</dbReference>